<feature type="transmembrane region" description="Helical" evidence="6">
    <location>
        <begin position="587"/>
        <end position="607"/>
    </location>
</feature>
<keyword evidence="5 6" id="KW-0472">Membrane</keyword>
<feature type="transmembrane region" description="Helical" evidence="6">
    <location>
        <begin position="556"/>
        <end position="575"/>
    </location>
</feature>
<feature type="transmembrane region" description="Helical" evidence="6">
    <location>
        <begin position="288"/>
        <end position="308"/>
    </location>
</feature>
<dbReference type="PANTHER" id="PTHR43791:SF54">
    <property type="entry name" value="MAJOR FACILITATOR SUPERFAMILY (MFS) PROFILE DOMAIN-CONTAINING PROTEIN-RELATED"/>
    <property type="match status" value="1"/>
</dbReference>
<dbReference type="EMBL" id="JAANYQ010000006">
    <property type="protein sequence ID" value="KAF4123397.1"/>
    <property type="molecule type" value="Genomic_DNA"/>
</dbReference>
<dbReference type="GeneID" id="55972323"/>
<feature type="transmembrane region" description="Helical" evidence="6">
    <location>
        <begin position="680"/>
        <end position="701"/>
    </location>
</feature>
<comment type="caution">
    <text evidence="7">The sequence shown here is derived from an EMBL/GenBank/DDBJ whole genome shotgun (WGS) entry which is preliminary data.</text>
</comment>
<evidence type="ECO:0000313" key="8">
    <source>
        <dbReference type="Proteomes" id="UP000749293"/>
    </source>
</evidence>
<evidence type="ECO:0000256" key="1">
    <source>
        <dbReference type="ARBA" id="ARBA00004141"/>
    </source>
</evidence>
<gene>
    <name evidence="7" type="ORF">GMORB2_6098</name>
</gene>
<feature type="transmembrane region" description="Helical" evidence="6">
    <location>
        <begin position="320"/>
        <end position="342"/>
    </location>
</feature>
<evidence type="ECO:0000256" key="3">
    <source>
        <dbReference type="ARBA" id="ARBA00022692"/>
    </source>
</evidence>
<feature type="transmembrane region" description="Helical" evidence="6">
    <location>
        <begin position="613"/>
        <end position="635"/>
    </location>
</feature>
<evidence type="ECO:0000256" key="6">
    <source>
        <dbReference type="SAM" id="Phobius"/>
    </source>
</evidence>
<feature type="transmembrane region" description="Helical" evidence="6">
    <location>
        <begin position="521"/>
        <end position="544"/>
    </location>
</feature>
<dbReference type="OrthoDB" id="5360701at2759"/>
<sequence length="739" mass="79322">MRRATPRQLGSVCQLCSTTPATTLGAGARRVSSRLDFPRQAASIRLSGARWMASAASPSNNTAASAVPARIVAPVVPATKGTRPIANPAQLASKAEQGLKAFVTAVRDGPNKQAAKSALESCLQYASTLHPQLRRANSAAKASASRLAMLGGERSGTTFDVDTDLGVASSKISQAAYSVISHPNVEMTPDMLELYVHTQAQLGRAETLPAVLEMYAHKAKPVVKDGGVVQYVAQNPDAAAKAVEKDVADLALQTAIDAKNLDAALGITEAAFCTKAFKRQKLIKRGTAPAMTLAAVPFGVLGLGTIYATHWQNTMDLTTATAIGVAGISGYVFVTGSLGIIAKLSHKSQMKRVTWLPGTPLRYRWMREEEREALDKIACAWGFKESWRHGEETGPEWEGLREYMGYRQMLREQSDGATEAIPDEQRPGPARGFRYVDGQAVVGLSWEDQTFYEAFSNDRRRKLRRKTDYRLLPTLCILYLCAQLDRGNIGNAKIEGLQKDTNMTGLHQWYPREHVAFRMSLFMAFAAASGTFSAGLRLAVPSIIKGLGFTKTRSQLIGSIPYISGVISSLLVTFVSGRTAKKWHIVAGCWGCIAMGFTIAIIVVNVAQNKAPGVVAGMSFVTSGVFPMAPISGSWASMNLGDSTRRAIGIGFIMGLGSLGGVTGSFIYRDSDSPYFHLGYGLSLGLAIVGLVITTVLALSYSVTNRKKRRTLESGIRGKHTEGGPAAVGTESPLFLYTL</sequence>
<name>A0A9P4YX33_9HYPO</name>
<proteinExistence type="predicted"/>
<feature type="transmembrane region" description="Helical" evidence="6">
    <location>
        <begin position="647"/>
        <end position="668"/>
    </location>
</feature>
<dbReference type="AlphaFoldDB" id="A0A9P4YX33"/>
<dbReference type="Gene3D" id="1.20.1250.20">
    <property type="entry name" value="MFS general substrate transporter like domains"/>
    <property type="match status" value="1"/>
</dbReference>
<dbReference type="GO" id="GO:0022857">
    <property type="term" value="F:transmembrane transporter activity"/>
    <property type="evidence" value="ECO:0007669"/>
    <property type="project" value="TreeGrafter"/>
</dbReference>
<protein>
    <submittedName>
        <fullName evidence="7">Uncharacterized protein</fullName>
    </submittedName>
</protein>
<evidence type="ECO:0000313" key="7">
    <source>
        <dbReference type="EMBL" id="KAF4123397.1"/>
    </source>
</evidence>
<keyword evidence="3 6" id="KW-0812">Transmembrane</keyword>
<dbReference type="InterPro" id="IPR036259">
    <property type="entry name" value="MFS_trans_sf"/>
</dbReference>
<keyword evidence="4 6" id="KW-1133">Transmembrane helix</keyword>
<dbReference type="SUPFAM" id="SSF103473">
    <property type="entry name" value="MFS general substrate transporter"/>
    <property type="match status" value="1"/>
</dbReference>
<evidence type="ECO:0000256" key="5">
    <source>
        <dbReference type="ARBA" id="ARBA00023136"/>
    </source>
</evidence>
<evidence type="ECO:0000256" key="2">
    <source>
        <dbReference type="ARBA" id="ARBA00022448"/>
    </source>
</evidence>
<dbReference type="GO" id="GO:0016020">
    <property type="term" value="C:membrane"/>
    <property type="evidence" value="ECO:0007669"/>
    <property type="project" value="UniProtKB-SubCell"/>
</dbReference>
<dbReference type="PANTHER" id="PTHR43791">
    <property type="entry name" value="PERMEASE-RELATED"/>
    <property type="match status" value="1"/>
</dbReference>
<comment type="subcellular location">
    <subcellularLocation>
        <location evidence="1">Membrane</location>
        <topology evidence="1">Multi-pass membrane protein</topology>
    </subcellularLocation>
</comment>
<reference evidence="7" key="1">
    <citation type="submission" date="2020-03" db="EMBL/GenBank/DDBJ databases">
        <title>Site-based positive gene gene selection in Geosmithia morbida across the United States reveals a broad range of putative effectors and factors for local host and environmental adapation.</title>
        <authorList>
            <person name="Onufrak A."/>
            <person name="Murdoch R.W."/>
            <person name="Gazis R."/>
            <person name="Huff M."/>
            <person name="Staton M."/>
            <person name="Klingeman W."/>
            <person name="Hadziabdic D."/>
        </authorList>
    </citation>
    <scope>NUCLEOTIDE SEQUENCE</scope>
    <source>
        <strain evidence="7">1262</strain>
    </source>
</reference>
<accession>A0A9P4YX33</accession>
<dbReference type="RefSeq" id="XP_035322049.1">
    <property type="nucleotide sequence ID" value="XM_035468068.1"/>
</dbReference>
<evidence type="ECO:0000256" key="4">
    <source>
        <dbReference type="ARBA" id="ARBA00022989"/>
    </source>
</evidence>
<dbReference type="Proteomes" id="UP000749293">
    <property type="component" value="Unassembled WGS sequence"/>
</dbReference>
<keyword evidence="2" id="KW-0813">Transport</keyword>
<organism evidence="7 8">
    <name type="scientific">Geosmithia morbida</name>
    <dbReference type="NCBI Taxonomy" id="1094350"/>
    <lineage>
        <taxon>Eukaryota</taxon>
        <taxon>Fungi</taxon>
        <taxon>Dikarya</taxon>
        <taxon>Ascomycota</taxon>
        <taxon>Pezizomycotina</taxon>
        <taxon>Sordariomycetes</taxon>
        <taxon>Hypocreomycetidae</taxon>
        <taxon>Hypocreales</taxon>
        <taxon>Bionectriaceae</taxon>
        <taxon>Geosmithia</taxon>
    </lineage>
</organism>
<keyword evidence="8" id="KW-1185">Reference proteome</keyword>